<keyword evidence="3" id="KW-0808">Transferase</keyword>
<dbReference type="GO" id="GO:0008360">
    <property type="term" value="P:regulation of cell shape"/>
    <property type="evidence" value="ECO:0007669"/>
    <property type="project" value="UniProtKB-UniRule"/>
</dbReference>
<dbReference type="PANTHER" id="PTHR36699">
    <property type="entry name" value="LD-TRANSPEPTIDASE"/>
    <property type="match status" value="1"/>
</dbReference>
<keyword evidence="8" id="KW-0732">Signal</keyword>
<dbReference type="EMBL" id="BBWV01000003">
    <property type="protein sequence ID" value="GAO44460.1"/>
    <property type="molecule type" value="Genomic_DNA"/>
</dbReference>
<evidence type="ECO:0000256" key="4">
    <source>
        <dbReference type="ARBA" id="ARBA00022960"/>
    </source>
</evidence>
<comment type="caution">
    <text evidence="10">The sequence shown here is derived from an EMBL/GenBank/DDBJ whole genome shotgun (WGS) entry which is preliminary data.</text>
</comment>
<reference evidence="10 11" key="1">
    <citation type="submission" date="2015-04" db="EMBL/GenBank/DDBJ databases">
        <title>Whole genome shotgun sequence of Flavihumibacter petaseus NBRC 106054.</title>
        <authorList>
            <person name="Miyazawa S."/>
            <person name="Hosoyama A."/>
            <person name="Hashimoto M."/>
            <person name="Noguchi M."/>
            <person name="Tsuchikane K."/>
            <person name="Ohji S."/>
            <person name="Yamazoe A."/>
            <person name="Ichikawa N."/>
            <person name="Kimura A."/>
            <person name="Fujita N."/>
        </authorList>
    </citation>
    <scope>NUCLEOTIDE SEQUENCE [LARGE SCALE GENOMIC DNA]</scope>
    <source>
        <strain evidence="10 11">NBRC 106054</strain>
    </source>
</reference>
<accession>A0A0E9N540</accession>
<comment type="similarity">
    <text evidence="2">Belongs to the YkuD family.</text>
</comment>
<evidence type="ECO:0000256" key="8">
    <source>
        <dbReference type="SAM" id="SignalP"/>
    </source>
</evidence>
<dbReference type="GO" id="GO:0016740">
    <property type="term" value="F:transferase activity"/>
    <property type="evidence" value="ECO:0007669"/>
    <property type="project" value="UniProtKB-KW"/>
</dbReference>
<dbReference type="GO" id="GO:0071555">
    <property type="term" value="P:cell wall organization"/>
    <property type="evidence" value="ECO:0007669"/>
    <property type="project" value="UniProtKB-UniRule"/>
</dbReference>
<keyword evidence="6 7" id="KW-0961">Cell wall biogenesis/degradation</keyword>
<dbReference type="SUPFAM" id="SSF141523">
    <property type="entry name" value="L,D-transpeptidase catalytic domain-like"/>
    <property type="match status" value="1"/>
</dbReference>
<proteinExistence type="inferred from homology"/>
<evidence type="ECO:0000313" key="11">
    <source>
        <dbReference type="Proteomes" id="UP000033121"/>
    </source>
</evidence>
<evidence type="ECO:0000256" key="6">
    <source>
        <dbReference type="ARBA" id="ARBA00023316"/>
    </source>
</evidence>
<evidence type="ECO:0000256" key="3">
    <source>
        <dbReference type="ARBA" id="ARBA00022679"/>
    </source>
</evidence>
<evidence type="ECO:0000313" key="10">
    <source>
        <dbReference type="EMBL" id="GAO44460.1"/>
    </source>
</evidence>
<evidence type="ECO:0000259" key="9">
    <source>
        <dbReference type="PROSITE" id="PS52029"/>
    </source>
</evidence>
<feature type="active site" description="Nucleophile" evidence="7">
    <location>
        <position position="166"/>
    </location>
</feature>
<keyword evidence="4 7" id="KW-0133">Cell shape</keyword>
<keyword evidence="5 7" id="KW-0573">Peptidoglycan synthesis</keyword>
<dbReference type="InterPro" id="IPR005490">
    <property type="entry name" value="LD_TPept_cat_dom"/>
</dbReference>
<protein>
    <recommendedName>
        <fullName evidence="9">L,D-TPase catalytic domain-containing protein</fullName>
    </recommendedName>
</protein>
<dbReference type="Proteomes" id="UP000033121">
    <property type="component" value="Unassembled WGS sequence"/>
</dbReference>
<dbReference type="UniPathway" id="UPA00219"/>
<name>A0A0E9N540_9BACT</name>
<dbReference type="CDD" id="cd16913">
    <property type="entry name" value="YkuD_like"/>
    <property type="match status" value="1"/>
</dbReference>
<sequence length="399" mass="45265">MKKLLAYLLVLALGSEAVAQTAYQPGYAEFQRNGSRFGDNLKKREDSLVRQFRDKGLAWPAKYLYIRSFKYDSQLEVWVKGEKDQPFQLFKTYKVCAMAGTLGPKRMEGDYQVPEGFYYINEFNPRSVYHLSLGLNYPNASDRYLSDAIQPGGDIYIHGSCVTTGCIPITDSQIEELYVLASNAKSLGQDFIPVHIFPVRFDNRRSTEYLNRYVRDFADYSYLANSLKEVFFYFEKHKKLPVIMVNGRGSYVMDDDVKKAVPGADKKAAAPVVIKKDRKQEAFNEKEIPTTVHKLPEFPGGAGAFRDYLRNLNTELAPYLSEDQHTAYVLIEFIVNKNGKVLNPKILKGGNDLLNEKLLDALETMPDWAPAIREEKAVPMKLKQTIVVENKTATLTGGN</sequence>
<dbReference type="InterPro" id="IPR038063">
    <property type="entry name" value="Transpep_catalytic_dom"/>
</dbReference>
<evidence type="ECO:0000256" key="7">
    <source>
        <dbReference type="PROSITE-ProRule" id="PRU01373"/>
    </source>
</evidence>
<dbReference type="PANTHER" id="PTHR36699:SF1">
    <property type="entry name" value="L,D-TRANSPEPTIDASE YAFK-RELATED"/>
    <property type="match status" value="1"/>
</dbReference>
<organism evidence="10 11">
    <name type="scientific">Flavihumibacter petaseus NBRC 106054</name>
    <dbReference type="NCBI Taxonomy" id="1220578"/>
    <lineage>
        <taxon>Bacteria</taxon>
        <taxon>Pseudomonadati</taxon>
        <taxon>Bacteroidota</taxon>
        <taxon>Chitinophagia</taxon>
        <taxon>Chitinophagales</taxon>
        <taxon>Chitinophagaceae</taxon>
        <taxon>Flavihumibacter</taxon>
    </lineage>
</organism>
<dbReference type="SUPFAM" id="SSF74653">
    <property type="entry name" value="TolA/TonB C-terminal domain"/>
    <property type="match status" value="1"/>
</dbReference>
<dbReference type="STRING" id="1220578.FPE01S_03_04970"/>
<dbReference type="Pfam" id="PF03734">
    <property type="entry name" value="YkuD"/>
    <property type="match status" value="1"/>
</dbReference>
<keyword evidence="11" id="KW-1185">Reference proteome</keyword>
<dbReference type="AlphaFoldDB" id="A0A0E9N540"/>
<evidence type="ECO:0000256" key="1">
    <source>
        <dbReference type="ARBA" id="ARBA00004752"/>
    </source>
</evidence>
<comment type="pathway">
    <text evidence="1 7">Cell wall biogenesis; peptidoglycan biosynthesis.</text>
</comment>
<feature type="signal peptide" evidence="8">
    <location>
        <begin position="1"/>
        <end position="19"/>
    </location>
</feature>
<feature type="active site" description="Proton donor/acceptor" evidence="7">
    <location>
        <position position="158"/>
    </location>
</feature>
<dbReference type="GO" id="GO:0009252">
    <property type="term" value="P:peptidoglycan biosynthetic process"/>
    <property type="evidence" value="ECO:0007669"/>
    <property type="project" value="UniProtKB-UniPathway"/>
</dbReference>
<evidence type="ECO:0000256" key="2">
    <source>
        <dbReference type="ARBA" id="ARBA00005992"/>
    </source>
</evidence>
<feature type="domain" description="L,D-TPase catalytic" evidence="9">
    <location>
        <begin position="64"/>
        <end position="197"/>
    </location>
</feature>
<gene>
    <name evidence="10" type="ORF">FPE01S_03_04970</name>
</gene>
<dbReference type="Gene3D" id="3.30.1150.10">
    <property type="match status" value="1"/>
</dbReference>
<dbReference type="GO" id="GO:0004180">
    <property type="term" value="F:carboxypeptidase activity"/>
    <property type="evidence" value="ECO:0007669"/>
    <property type="project" value="UniProtKB-ARBA"/>
</dbReference>
<dbReference type="PROSITE" id="PS52029">
    <property type="entry name" value="LD_TPASE"/>
    <property type="match status" value="1"/>
</dbReference>
<feature type="chain" id="PRO_5002430034" description="L,D-TPase catalytic domain-containing protein" evidence="8">
    <location>
        <begin position="20"/>
        <end position="399"/>
    </location>
</feature>
<evidence type="ECO:0000256" key="5">
    <source>
        <dbReference type="ARBA" id="ARBA00022984"/>
    </source>
</evidence>
<dbReference type="RefSeq" id="WP_046370382.1">
    <property type="nucleotide sequence ID" value="NZ_BBWV01000003.1"/>
</dbReference>